<dbReference type="OrthoDB" id="4757095at2759"/>
<comment type="caution">
    <text evidence="2">The sequence shown here is derived from an EMBL/GenBank/DDBJ whole genome shotgun (WGS) entry which is preliminary data.</text>
</comment>
<dbReference type="Proteomes" id="UP000182235">
    <property type="component" value="Unassembled WGS sequence"/>
</dbReference>
<gene>
    <name evidence="2" type="ORF">AJ78_02446</name>
</gene>
<evidence type="ECO:0000259" key="1">
    <source>
        <dbReference type="Pfam" id="PF24864"/>
    </source>
</evidence>
<sequence>MPNPYYTFPPDAPLYSSAYCHNRSDKSPPLRPRLPTCRRRGITHPLPDWVESPFSNPWAFTDPQSRCTLYTELPPEIRFLIFEALLGNRVLHVKMIYHSGYRVLKACRETGVRWKRKFWNTIFSGYNDNITVDCQCGHGSEDSLCLEVLRTCRRIYSECIPILYTRNTFNFNRDADPALLVSKPVQKRFQCVTSIELSLATRNTSYYPSPTLSRTQYQRLLAPFSYLHSMKVIRLYMKELPQKLPHDGNDDAAAADGEGGVMSWEEFWLAPVDDLVRRMASTLEELEFVIPALCFELLSAGSTAGALGGDGGGGGGGGGSEEAVLSNELRGGKRCRRRLEGLRPGVQYFISCPAEPGPDQI</sequence>
<accession>A0A1J9PM14</accession>
<dbReference type="STRING" id="1447872.A0A1J9PM14"/>
<dbReference type="EMBL" id="LGRN01000066">
    <property type="protein sequence ID" value="OJD17473.1"/>
    <property type="molecule type" value="Genomic_DNA"/>
</dbReference>
<feature type="domain" description="DUF7730" evidence="1">
    <location>
        <begin position="63"/>
        <end position="219"/>
    </location>
</feature>
<evidence type="ECO:0000313" key="2">
    <source>
        <dbReference type="EMBL" id="OJD17473.1"/>
    </source>
</evidence>
<dbReference type="PANTHER" id="PTHR38790">
    <property type="entry name" value="2EXR DOMAIN-CONTAINING PROTEIN-RELATED"/>
    <property type="match status" value="1"/>
</dbReference>
<dbReference type="VEuPathDB" id="FungiDB:AJ78_02446"/>
<organism evidence="2 3">
    <name type="scientific">Emergomyces pasteurianus Ep9510</name>
    <dbReference type="NCBI Taxonomy" id="1447872"/>
    <lineage>
        <taxon>Eukaryota</taxon>
        <taxon>Fungi</taxon>
        <taxon>Dikarya</taxon>
        <taxon>Ascomycota</taxon>
        <taxon>Pezizomycotina</taxon>
        <taxon>Eurotiomycetes</taxon>
        <taxon>Eurotiomycetidae</taxon>
        <taxon>Onygenales</taxon>
        <taxon>Ajellomycetaceae</taxon>
        <taxon>Emergomyces</taxon>
    </lineage>
</organism>
<dbReference type="PANTHER" id="PTHR38790:SF9">
    <property type="entry name" value="F-BOX DOMAIN-CONTAINING PROTEIN"/>
    <property type="match status" value="1"/>
</dbReference>
<protein>
    <recommendedName>
        <fullName evidence="1">DUF7730 domain-containing protein</fullName>
    </recommendedName>
</protein>
<name>A0A1J9PM14_9EURO</name>
<proteinExistence type="predicted"/>
<dbReference type="AlphaFoldDB" id="A0A1J9PM14"/>
<evidence type="ECO:0000313" key="3">
    <source>
        <dbReference type="Proteomes" id="UP000182235"/>
    </source>
</evidence>
<reference evidence="2 3" key="1">
    <citation type="submission" date="2015-07" db="EMBL/GenBank/DDBJ databases">
        <title>Emmonsia species relationships and genome sequence.</title>
        <authorList>
            <consortium name="The Broad Institute Genomics Platform"/>
            <person name="Cuomo C.A."/>
            <person name="Munoz J.F."/>
            <person name="Imamovic A."/>
            <person name="Priest M.E."/>
            <person name="Young S."/>
            <person name="Clay O.K."/>
            <person name="McEwen J.G."/>
        </authorList>
    </citation>
    <scope>NUCLEOTIDE SEQUENCE [LARGE SCALE GENOMIC DNA]</scope>
    <source>
        <strain evidence="2 3">UAMH 9510</strain>
    </source>
</reference>
<dbReference type="InterPro" id="IPR056632">
    <property type="entry name" value="DUF7730"/>
</dbReference>
<dbReference type="Pfam" id="PF24864">
    <property type="entry name" value="DUF7730"/>
    <property type="match status" value="1"/>
</dbReference>
<keyword evidence="3" id="KW-1185">Reference proteome</keyword>